<dbReference type="InterPro" id="IPR023296">
    <property type="entry name" value="Glyco_hydro_beta-prop_sf"/>
</dbReference>
<dbReference type="InterPro" id="IPR001223">
    <property type="entry name" value="Glyco_hydro18_cat"/>
</dbReference>
<keyword evidence="5" id="KW-0146">Chitin degradation</keyword>
<dbReference type="PANTHER" id="PTHR43301">
    <property type="entry name" value="ARABINAN ENDO-1,5-ALPHA-L-ARABINOSIDASE"/>
    <property type="match status" value="1"/>
</dbReference>
<dbReference type="InterPro" id="IPR029044">
    <property type="entry name" value="Nucleotide-diphossugar_trans"/>
</dbReference>
<dbReference type="SUPFAM" id="SSF53448">
    <property type="entry name" value="Nucleotide-diphospho-sugar transferases"/>
    <property type="match status" value="1"/>
</dbReference>
<dbReference type="GO" id="GO:0000272">
    <property type="term" value="P:polysaccharide catabolic process"/>
    <property type="evidence" value="ECO:0007669"/>
    <property type="project" value="UniProtKB-KW"/>
</dbReference>
<evidence type="ECO:0000256" key="9">
    <source>
        <dbReference type="ARBA" id="ARBA00042202"/>
    </source>
</evidence>
<dbReference type="PANTHER" id="PTHR43301:SF3">
    <property type="entry name" value="ARABINAN ENDO-1,5-ALPHA-L-ARABINOSIDASE A-RELATED"/>
    <property type="match status" value="1"/>
</dbReference>
<evidence type="ECO:0000256" key="7">
    <source>
        <dbReference type="ARBA" id="ARBA00023295"/>
    </source>
</evidence>
<feature type="compositionally biased region" description="Polar residues" evidence="13">
    <location>
        <begin position="785"/>
        <end position="795"/>
    </location>
</feature>
<feature type="active site" description="Proton donor" evidence="10">
    <location>
        <position position="200"/>
    </location>
</feature>
<comment type="catalytic activity">
    <reaction evidence="1">
        <text>Random endo-hydrolysis of N-acetyl-beta-D-glucosaminide (1-&gt;4)-beta-linkages in chitin and chitodextrins.</text>
        <dbReference type="EC" id="3.2.1.14"/>
    </reaction>
</comment>
<evidence type="ECO:0000256" key="1">
    <source>
        <dbReference type="ARBA" id="ARBA00000822"/>
    </source>
</evidence>
<dbReference type="Pfam" id="PF03142">
    <property type="entry name" value="Chitin_synth_2"/>
    <property type="match status" value="1"/>
</dbReference>
<proteinExistence type="inferred from homology"/>
<keyword evidence="14" id="KW-0812">Transmembrane</keyword>
<evidence type="ECO:0000256" key="2">
    <source>
        <dbReference type="ARBA" id="ARBA00004834"/>
    </source>
</evidence>
<keyword evidence="4 12" id="KW-0378">Hydrolase</keyword>
<evidence type="ECO:0000256" key="5">
    <source>
        <dbReference type="ARBA" id="ARBA00023024"/>
    </source>
</evidence>
<dbReference type="PROSITE" id="PS51910">
    <property type="entry name" value="GH18_2"/>
    <property type="match status" value="1"/>
</dbReference>
<evidence type="ECO:0000313" key="18">
    <source>
        <dbReference type="Proteomes" id="UP000572817"/>
    </source>
</evidence>
<feature type="transmembrane region" description="Helical" evidence="14">
    <location>
        <begin position="1312"/>
        <end position="1332"/>
    </location>
</feature>
<dbReference type="Proteomes" id="UP000572817">
    <property type="component" value="Unassembled WGS sequence"/>
</dbReference>
<dbReference type="EMBL" id="WWBZ02000002">
    <property type="protein sequence ID" value="KAF4312427.1"/>
    <property type="molecule type" value="Genomic_DNA"/>
</dbReference>
<dbReference type="SUPFAM" id="SSF75005">
    <property type="entry name" value="Arabinanase/levansucrase/invertase"/>
    <property type="match status" value="1"/>
</dbReference>
<evidence type="ECO:0000256" key="3">
    <source>
        <dbReference type="ARBA" id="ARBA00009865"/>
    </source>
</evidence>
<feature type="transmembrane region" description="Helical" evidence="14">
    <location>
        <begin position="892"/>
        <end position="925"/>
    </location>
</feature>
<name>A0A8H4J610_9PEZI</name>
<dbReference type="PROSITE" id="PS01095">
    <property type="entry name" value="GH18_1"/>
    <property type="match status" value="1"/>
</dbReference>
<feature type="region of interest" description="Disordered" evidence="13">
    <location>
        <begin position="727"/>
        <end position="795"/>
    </location>
</feature>
<dbReference type="SUPFAM" id="SSF51445">
    <property type="entry name" value="(Trans)glycosidases"/>
    <property type="match status" value="1"/>
</dbReference>
<evidence type="ECO:0000256" key="14">
    <source>
        <dbReference type="SAM" id="Phobius"/>
    </source>
</evidence>
<keyword evidence="8" id="KW-0624">Polysaccharide degradation</keyword>
<keyword evidence="14" id="KW-1133">Transmembrane helix</keyword>
<feature type="compositionally biased region" description="Polar residues" evidence="13">
    <location>
        <begin position="757"/>
        <end position="774"/>
    </location>
</feature>
<evidence type="ECO:0000256" key="11">
    <source>
        <dbReference type="PIRSR" id="PIRSR606710-2"/>
    </source>
</evidence>
<dbReference type="GO" id="GO:0016740">
    <property type="term" value="F:transferase activity"/>
    <property type="evidence" value="ECO:0007669"/>
    <property type="project" value="UniProtKB-KW"/>
</dbReference>
<organism evidence="17 18">
    <name type="scientific">Botryosphaeria dothidea</name>
    <dbReference type="NCBI Taxonomy" id="55169"/>
    <lineage>
        <taxon>Eukaryota</taxon>
        <taxon>Fungi</taxon>
        <taxon>Dikarya</taxon>
        <taxon>Ascomycota</taxon>
        <taxon>Pezizomycotina</taxon>
        <taxon>Dothideomycetes</taxon>
        <taxon>Dothideomycetes incertae sedis</taxon>
        <taxon>Botryosphaeriales</taxon>
        <taxon>Botryosphaeriaceae</taxon>
        <taxon>Botryosphaeria</taxon>
    </lineage>
</organism>
<dbReference type="InterPro" id="IPR006710">
    <property type="entry name" value="Glyco_hydro_43"/>
</dbReference>
<evidence type="ECO:0000256" key="6">
    <source>
        <dbReference type="ARBA" id="ARBA00023277"/>
    </source>
</evidence>
<dbReference type="Pfam" id="PF04616">
    <property type="entry name" value="Glyco_hydro_43"/>
    <property type="match status" value="1"/>
</dbReference>
<evidence type="ECO:0000313" key="17">
    <source>
        <dbReference type="EMBL" id="KAF4312427.1"/>
    </source>
</evidence>
<accession>A0A8H4J610</accession>
<dbReference type="InterPro" id="IPR017853">
    <property type="entry name" value="GH"/>
</dbReference>
<evidence type="ECO:0000256" key="15">
    <source>
        <dbReference type="SAM" id="SignalP"/>
    </source>
</evidence>
<keyword evidence="6" id="KW-0119">Carbohydrate metabolism</keyword>
<evidence type="ECO:0000256" key="12">
    <source>
        <dbReference type="RuleBase" id="RU000489"/>
    </source>
</evidence>
<evidence type="ECO:0000256" key="10">
    <source>
        <dbReference type="PIRSR" id="PIRSR606710-1"/>
    </source>
</evidence>
<feature type="signal peptide" evidence="15">
    <location>
        <begin position="1"/>
        <end position="18"/>
    </location>
</feature>
<dbReference type="Gene3D" id="2.115.10.20">
    <property type="entry name" value="Glycosyl hydrolase domain, family 43"/>
    <property type="match status" value="1"/>
</dbReference>
<dbReference type="CDD" id="cd18831">
    <property type="entry name" value="GH43_AnAbnA-like"/>
    <property type="match status" value="1"/>
</dbReference>
<dbReference type="Gene3D" id="3.20.20.80">
    <property type="entry name" value="Glycosidases"/>
    <property type="match status" value="1"/>
</dbReference>
<dbReference type="InterPro" id="IPR001579">
    <property type="entry name" value="Glyco_hydro_18_chit_AS"/>
</dbReference>
<keyword evidence="15" id="KW-0732">Signal</keyword>
<comment type="similarity">
    <text evidence="3">Belongs to the glycosyl hydrolase 43 family.</text>
</comment>
<evidence type="ECO:0000256" key="8">
    <source>
        <dbReference type="ARBA" id="ARBA00023326"/>
    </source>
</evidence>
<evidence type="ECO:0000256" key="13">
    <source>
        <dbReference type="SAM" id="MobiDB-lite"/>
    </source>
</evidence>
<feature type="active site" description="Proton acceptor" evidence="10">
    <location>
        <position position="34"/>
    </location>
</feature>
<dbReference type="GO" id="GO:0006032">
    <property type="term" value="P:chitin catabolic process"/>
    <property type="evidence" value="ECO:0007669"/>
    <property type="project" value="UniProtKB-KW"/>
</dbReference>
<gene>
    <name evidence="17" type="ORF">GTA08_BOTSDO11642</name>
</gene>
<comment type="caution">
    <text evidence="17">The sequence shown here is derived from an EMBL/GenBank/DDBJ whole genome shotgun (WGS) entry which is preliminary data.</text>
</comment>
<dbReference type="Pfam" id="PF00704">
    <property type="entry name" value="Glyco_hydro_18"/>
    <property type="match status" value="1"/>
</dbReference>
<keyword evidence="18" id="KW-1185">Reference proteome</keyword>
<comment type="pathway">
    <text evidence="2">Glycan metabolism; L-arabinan degradation.</text>
</comment>
<evidence type="ECO:0000259" key="16">
    <source>
        <dbReference type="PROSITE" id="PS51910"/>
    </source>
</evidence>
<evidence type="ECO:0000256" key="4">
    <source>
        <dbReference type="ARBA" id="ARBA00022801"/>
    </source>
</evidence>
<feature type="chain" id="PRO_5034569904" description="Endo-1,5-alpha-L-arabinanase A" evidence="15">
    <location>
        <begin position="19"/>
        <end position="1429"/>
    </location>
</feature>
<dbReference type="OrthoDB" id="370884at2759"/>
<reference evidence="17" key="1">
    <citation type="submission" date="2020-04" db="EMBL/GenBank/DDBJ databases">
        <title>Genome Assembly and Annotation of Botryosphaeria dothidea sdau 11-99, a Latent Pathogen of Apple Fruit Ring Rot in China.</title>
        <authorList>
            <person name="Yu C."/>
            <person name="Diao Y."/>
            <person name="Lu Q."/>
            <person name="Zhao J."/>
            <person name="Cui S."/>
            <person name="Peng C."/>
            <person name="He B."/>
            <person name="Liu H."/>
        </authorList>
    </citation>
    <scope>NUCLEOTIDE SEQUENCE [LARGE SCALE GENOMIC DNA]</scope>
    <source>
        <strain evidence="17">Sdau11-99</strain>
    </source>
</reference>
<dbReference type="InterPro" id="IPR050727">
    <property type="entry name" value="GH43_arabinanases"/>
</dbReference>
<feature type="site" description="Important for catalytic activity, responsible for pKa modulation of the active site Glu and correct orientation of both the proton donor and substrate" evidence="11">
    <location>
        <position position="148"/>
    </location>
</feature>
<feature type="domain" description="GH18" evidence="16">
    <location>
        <begin position="421"/>
        <end position="730"/>
    </location>
</feature>
<protein>
    <recommendedName>
        <fullName evidence="9">Endo-1,5-alpha-L-arabinanase A</fullName>
    </recommendedName>
</protein>
<dbReference type="GO" id="GO:0008843">
    <property type="term" value="F:endochitinase activity"/>
    <property type="evidence" value="ECO:0007669"/>
    <property type="project" value="UniProtKB-EC"/>
</dbReference>
<feature type="transmembrane region" description="Helical" evidence="14">
    <location>
        <begin position="1272"/>
        <end position="1292"/>
    </location>
</feature>
<keyword evidence="14" id="KW-0472">Membrane</keyword>
<sequence>MFSPKILLAALLPSLVYGYANPGACSGTCTNTHDPSIIRRSDGTYFRFSTGGKVAIHTAPDITGPWTYKGAALPSGSSIDLAGKDDLWAPSVHQIGSLYYLYYSVSTFGSQNSAIGLARSSTMDVGSWTDVGSTGIKSDSSKAYNAIDPALINADGTYLLTFGSFWKDLYQVQMKGTPTAVASGSSAKQVAYDPATTAEEGAFLFKYGSYYYLFYSKGKCCGYDSSRPAAGEEYKIMVCRSSSATGGFVDKNGVSCTNGGGTVVLESHGNVYVYDDPTYGPVLYYHYVDTRVGYADGQKQFGWNKISFSSGWPVVASTSLYVDPRRARSGCRCTTAGPSPTLAFASLPAMANSALVFRAATFIECATASRSISSELRRCRWAMRPACTLLLFASNFMDYRPLVPAAPATLARAELNPNGTGNLFVYYAQSSGRNARLDQLCLHPKIDAVILGFIRDFSGTASYPTVDFGPWICPAKRSANSTVAPGLASCPELGRQVQACQAGGKKIFVSIGGATSNTSFDGDGGGQDADLAARKLWLLFGEDSTAPELRPLGNVTVDGFDIDHEVGSSTNYDTFTKTLRSLLATASKPMWISAAPLCALTNRSIDPKTLALVDFIFVRFYNAKGCSIGTKGFAASLAKWYSTMPQPLNAFPKFYLSGLSFDNNNSGFVPPENFADAIRLARKPDLQRFNENKFGGVALWDGSRGLATTAGNGEDFFAYTKNARRPSSSELLRAAQPTPTPSLASTVYFDTDDRFDPSSQNSATSCARCHSSSNRYHEPDRFQPLANNRSNSSPQSYFDARIEISKCPPHADSGHSNSDLSGGVVSTAPTSVAQSFNTCAQDSQSGYFTGLEDQPKQVRLEDTVTGSGYPDIEDPVDPARILCPKDLRNQRMFFFCVMVSLNIGCAAIALFANQGLFVFTFILFIKSKDFLSVIISAVGLMVRKFHRYFKPLPPVSRQWILTLIPAYSESEEQIVKTIYSLRDNEVEPHRQVMVVLLDGRHRDVRRHMTRVTREFERPYISLKHKRGVLQIKAGFMQDVPVIIIEKVKNSGKKDSLVLCHDLFNHPRHNLPLYTRLLREELWRDILPTLTEGEDFHNFDMVFCTDADSTIYKGAVASLANALARDKDAIAACGLVLVELEPGFEWSFWNLYQQFQYVRRRAEGFIGKVTCLPGCITMIAVREEMAGAIRKYAEPVTIYPVIHHQVQYLGTDRRLTYSMLSQGMKLHTLFVPEAISETVAPQSLQHYLSQRRRWGSNAYFNNYFYWMGEKMILITRIAASIEVIRLSFVYYRILNSALFIKGLTEGFTFTKILPLLIISQLPTVWFMFCVFFLEAELKKRAHKLLIGYCINKCISPMISLTVFTKVARNLGSQVWGMSGVTASSAPATTSEAEQAADLAAAEKGEASIMTPGERAQAMEDMLDDPHDAIL</sequence>
<keyword evidence="7 12" id="KW-0326">Glycosidase</keyword>